<name>A0A0A8YVJ5_ARUDO</name>
<organism evidence="1">
    <name type="scientific">Arundo donax</name>
    <name type="common">Giant reed</name>
    <name type="synonym">Donax arundinaceus</name>
    <dbReference type="NCBI Taxonomy" id="35708"/>
    <lineage>
        <taxon>Eukaryota</taxon>
        <taxon>Viridiplantae</taxon>
        <taxon>Streptophyta</taxon>
        <taxon>Embryophyta</taxon>
        <taxon>Tracheophyta</taxon>
        <taxon>Spermatophyta</taxon>
        <taxon>Magnoliopsida</taxon>
        <taxon>Liliopsida</taxon>
        <taxon>Poales</taxon>
        <taxon>Poaceae</taxon>
        <taxon>PACMAD clade</taxon>
        <taxon>Arundinoideae</taxon>
        <taxon>Arundineae</taxon>
        <taxon>Arundo</taxon>
    </lineage>
</organism>
<protein>
    <submittedName>
        <fullName evidence="1">Uncharacterized protein</fullName>
    </submittedName>
</protein>
<evidence type="ECO:0000313" key="1">
    <source>
        <dbReference type="EMBL" id="JAD31139.1"/>
    </source>
</evidence>
<reference evidence="1" key="2">
    <citation type="journal article" date="2015" name="Data Brief">
        <title>Shoot transcriptome of the giant reed, Arundo donax.</title>
        <authorList>
            <person name="Barrero R.A."/>
            <person name="Guerrero F.D."/>
            <person name="Moolhuijzen P."/>
            <person name="Goolsby J.A."/>
            <person name="Tidwell J."/>
            <person name="Bellgard S.E."/>
            <person name="Bellgard M.I."/>
        </authorList>
    </citation>
    <scope>NUCLEOTIDE SEQUENCE</scope>
    <source>
        <tissue evidence="1">Shoot tissue taken approximately 20 cm above the soil surface</tissue>
    </source>
</reference>
<sequence length="24" mass="2685">MNVAISVIQLFFFTGHSTFLGQNL</sequence>
<dbReference type="EMBL" id="GBRH01266756">
    <property type="protein sequence ID" value="JAD31139.1"/>
    <property type="molecule type" value="Transcribed_RNA"/>
</dbReference>
<accession>A0A0A8YVJ5</accession>
<reference evidence="1" key="1">
    <citation type="submission" date="2014-09" db="EMBL/GenBank/DDBJ databases">
        <authorList>
            <person name="Magalhaes I.L.F."/>
            <person name="Oliveira U."/>
            <person name="Santos F.R."/>
            <person name="Vidigal T.H.D.A."/>
            <person name="Brescovit A.D."/>
            <person name="Santos A.J."/>
        </authorList>
    </citation>
    <scope>NUCLEOTIDE SEQUENCE</scope>
    <source>
        <tissue evidence="1">Shoot tissue taken approximately 20 cm above the soil surface</tissue>
    </source>
</reference>
<proteinExistence type="predicted"/>
<dbReference type="AlphaFoldDB" id="A0A0A8YVJ5"/>